<evidence type="ECO:0000256" key="4">
    <source>
        <dbReference type="ARBA" id="ARBA00022692"/>
    </source>
</evidence>
<feature type="transmembrane region" description="Helical" evidence="10">
    <location>
        <begin position="99"/>
        <end position="119"/>
    </location>
</feature>
<protein>
    <recommendedName>
        <fullName evidence="13">Fluoride ion transporter CrcB</fullName>
    </recommendedName>
</protein>
<evidence type="ECO:0000256" key="3">
    <source>
        <dbReference type="ARBA" id="ARBA00022475"/>
    </source>
</evidence>
<dbReference type="KEGG" id="scm:SCHCO_02622024"/>
<keyword evidence="5 10" id="KW-1133">Transmembrane helix</keyword>
<dbReference type="RefSeq" id="XP_003037926.1">
    <property type="nucleotide sequence ID" value="XM_003037880.1"/>
</dbReference>
<evidence type="ECO:0000256" key="5">
    <source>
        <dbReference type="ARBA" id="ARBA00022989"/>
    </source>
</evidence>
<proteinExistence type="inferred from homology"/>
<comment type="catalytic activity">
    <reaction evidence="8">
        <text>fluoride(in) = fluoride(out)</text>
        <dbReference type="Rhea" id="RHEA:76159"/>
        <dbReference type="ChEBI" id="CHEBI:17051"/>
    </reaction>
    <physiologicalReaction direction="left-to-right" evidence="8">
        <dbReference type="Rhea" id="RHEA:76160"/>
    </physiologicalReaction>
</comment>
<dbReference type="STRING" id="578458.D8PPZ6"/>
<feature type="region of interest" description="Disordered" evidence="9">
    <location>
        <begin position="1"/>
        <end position="58"/>
    </location>
</feature>
<dbReference type="InParanoid" id="D8PPZ6"/>
<feature type="transmembrane region" description="Helical" evidence="10">
    <location>
        <begin position="339"/>
        <end position="360"/>
    </location>
</feature>
<reference evidence="11 12" key="1">
    <citation type="journal article" date="2010" name="Nat. Biotechnol.">
        <title>Genome sequence of the model mushroom Schizophyllum commune.</title>
        <authorList>
            <person name="Ohm R.A."/>
            <person name="de Jong J.F."/>
            <person name="Lugones L.G."/>
            <person name="Aerts A."/>
            <person name="Kothe E."/>
            <person name="Stajich J.E."/>
            <person name="de Vries R.P."/>
            <person name="Record E."/>
            <person name="Levasseur A."/>
            <person name="Baker S.E."/>
            <person name="Bartholomew K.A."/>
            <person name="Coutinho P.M."/>
            <person name="Erdmann S."/>
            <person name="Fowler T.J."/>
            <person name="Gathman A.C."/>
            <person name="Lombard V."/>
            <person name="Henrissat B."/>
            <person name="Knabe N."/>
            <person name="Kuees U."/>
            <person name="Lilly W.W."/>
            <person name="Lindquist E."/>
            <person name="Lucas S."/>
            <person name="Magnuson J.K."/>
            <person name="Piumi F."/>
            <person name="Raudaskoski M."/>
            <person name="Salamov A."/>
            <person name="Schmutz J."/>
            <person name="Schwarze F.W.M.R."/>
            <person name="vanKuyk P.A."/>
            <person name="Horton J.S."/>
            <person name="Grigoriev I.V."/>
            <person name="Woesten H.A.B."/>
        </authorList>
    </citation>
    <scope>NUCLEOTIDE SEQUENCE [LARGE SCALE GENOMIC DNA]</scope>
    <source>
        <strain evidence="12">H4-8 / FGSC 9210</strain>
    </source>
</reference>
<evidence type="ECO:0000313" key="12">
    <source>
        <dbReference type="Proteomes" id="UP000007431"/>
    </source>
</evidence>
<dbReference type="OMA" id="ADGYCGC"/>
<sequence>MGVSAELERDAENAAEEKDQERQNGGVAERADHSEQASEDDQSVGSIDRPPSEQEHLPPAKIYGPYSVHVICLLIPGSILGVLGRLGLLAIAKYDGESIFPLAYVQALGCFIMGTALGLKEPLGNFYGPLYTGITTGFCGSLTTFSSWQTDVFDSWTNAQDHHRGGFYDFMDGLCKTVFTLTLSLGSAMFGRHVAANIKHLIPTPGPPTMVVRYTIDALCVVMYAVTLAPFFTLPTSIRHQATAALLFAFPGTLTRYLLSITLNPRSPSFPLGTFTANMVGTTLLGTFHVIQGIRDGSVSPTSCAILQGLDDGFCGCLTTVSTFAVEVLGLRMRHALRYVLVSWVAAQLLLLVVLGPSYWHAGISKTTVCTY</sequence>
<comment type="subcellular location">
    <subcellularLocation>
        <location evidence="2">Cell membrane</location>
        <topology evidence="2">Multi-pass membrane protein</topology>
    </subcellularLocation>
</comment>
<dbReference type="AlphaFoldDB" id="D8PPZ6"/>
<keyword evidence="12" id="KW-1185">Reference proteome</keyword>
<evidence type="ECO:0000313" key="11">
    <source>
        <dbReference type="EMBL" id="EFJ03024.1"/>
    </source>
</evidence>
<evidence type="ECO:0000256" key="1">
    <source>
        <dbReference type="ARBA" id="ARBA00002598"/>
    </source>
</evidence>
<dbReference type="PANTHER" id="PTHR28259:SF1">
    <property type="entry name" value="FLUORIDE EXPORT PROTEIN 1-RELATED"/>
    <property type="match status" value="1"/>
</dbReference>
<gene>
    <name evidence="11" type="ORF">SCHCODRAFT_63162</name>
</gene>
<dbReference type="Pfam" id="PF02537">
    <property type="entry name" value="CRCB"/>
    <property type="match status" value="2"/>
</dbReference>
<comment type="similarity">
    <text evidence="7">Belongs to the fluoride channel Fluc/FEX (TC 1.A.43) family.</text>
</comment>
<dbReference type="GO" id="GO:0005886">
    <property type="term" value="C:plasma membrane"/>
    <property type="evidence" value="ECO:0007669"/>
    <property type="project" value="UniProtKB-SubCell"/>
</dbReference>
<dbReference type="OrthoDB" id="409792at2759"/>
<evidence type="ECO:0000256" key="8">
    <source>
        <dbReference type="ARBA" id="ARBA00035585"/>
    </source>
</evidence>
<feature type="transmembrane region" description="Helical" evidence="10">
    <location>
        <begin position="211"/>
        <end position="232"/>
    </location>
</feature>
<dbReference type="HOGENOM" id="CLU_030507_1_0_1"/>
<keyword evidence="3" id="KW-1003">Cell membrane</keyword>
<evidence type="ECO:0000256" key="10">
    <source>
        <dbReference type="SAM" id="Phobius"/>
    </source>
</evidence>
<feature type="transmembrane region" description="Helical" evidence="10">
    <location>
        <begin position="66"/>
        <end position="92"/>
    </location>
</feature>
<keyword evidence="6 10" id="KW-0472">Membrane</keyword>
<dbReference type="PANTHER" id="PTHR28259">
    <property type="entry name" value="FLUORIDE EXPORT PROTEIN 1-RELATED"/>
    <property type="match status" value="1"/>
</dbReference>
<feature type="compositionally biased region" description="Basic and acidic residues" evidence="9">
    <location>
        <begin position="1"/>
        <end position="22"/>
    </location>
</feature>
<evidence type="ECO:0000256" key="7">
    <source>
        <dbReference type="ARBA" id="ARBA00035120"/>
    </source>
</evidence>
<evidence type="ECO:0000256" key="2">
    <source>
        <dbReference type="ARBA" id="ARBA00004651"/>
    </source>
</evidence>
<dbReference type="EMBL" id="GL377302">
    <property type="protein sequence ID" value="EFJ03024.1"/>
    <property type="molecule type" value="Genomic_DNA"/>
</dbReference>
<organism evidence="12">
    <name type="scientific">Schizophyllum commune (strain H4-8 / FGSC 9210)</name>
    <name type="common">Split gill fungus</name>
    <dbReference type="NCBI Taxonomy" id="578458"/>
    <lineage>
        <taxon>Eukaryota</taxon>
        <taxon>Fungi</taxon>
        <taxon>Dikarya</taxon>
        <taxon>Basidiomycota</taxon>
        <taxon>Agaricomycotina</taxon>
        <taxon>Agaricomycetes</taxon>
        <taxon>Agaricomycetidae</taxon>
        <taxon>Agaricales</taxon>
        <taxon>Schizophyllaceae</taxon>
        <taxon>Schizophyllum</taxon>
    </lineage>
</organism>
<dbReference type="eggNOG" id="ENOG502QT5F">
    <property type="taxonomic scope" value="Eukaryota"/>
</dbReference>
<evidence type="ECO:0000256" key="9">
    <source>
        <dbReference type="SAM" id="MobiDB-lite"/>
    </source>
</evidence>
<comment type="function">
    <text evidence="1">Fluoride channel required for the rapid expulsion of cytoplasmic fluoride.</text>
</comment>
<name>D8PPZ6_SCHCM</name>
<dbReference type="FunCoup" id="D8PPZ6">
    <property type="interactions" value="59"/>
</dbReference>
<evidence type="ECO:0000256" key="6">
    <source>
        <dbReference type="ARBA" id="ARBA00023136"/>
    </source>
</evidence>
<keyword evidence="4 10" id="KW-0812">Transmembrane</keyword>
<evidence type="ECO:0008006" key="13">
    <source>
        <dbReference type="Google" id="ProtNLM"/>
    </source>
</evidence>
<accession>D8PPZ6</accession>
<dbReference type="VEuPathDB" id="FungiDB:SCHCODRAFT_02622024"/>
<dbReference type="InterPro" id="IPR003691">
    <property type="entry name" value="FluC"/>
</dbReference>
<dbReference type="GO" id="GO:1903425">
    <property type="term" value="F:fluoride transmembrane transporter activity"/>
    <property type="evidence" value="ECO:0007669"/>
    <property type="project" value="TreeGrafter"/>
</dbReference>
<dbReference type="GeneID" id="9585936"/>
<dbReference type="Proteomes" id="UP000007431">
    <property type="component" value="Unassembled WGS sequence"/>
</dbReference>